<proteinExistence type="predicted"/>
<dbReference type="EMBL" id="CP133647">
    <property type="protein sequence ID" value="WNH02679.1"/>
    <property type="molecule type" value="Genomic_DNA"/>
</dbReference>
<evidence type="ECO:0000313" key="2">
    <source>
        <dbReference type="Proteomes" id="UP001300348"/>
    </source>
</evidence>
<evidence type="ECO:0008006" key="3">
    <source>
        <dbReference type="Google" id="ProtNLM"/>
    </source>
</evidence>
<evidence type="ECO:0000313" key="1">
    <source>
        <dbReference type="EMBL" id="WNH02679.1"/>
    </source>
</evidence>
<dbReference type="Proteomes" id="UP001300348">
    <property type="component" value="Chromosome"/>
</dbReference>
<accession>A0ABY9XJI6</accession>
<name>A0ABY9XJI6_9GAMM</name>
<gene>
    <name evidence="1" type="ORF">QL112_002795</name>
</gene>
<sequence length="323" mass="36653">MYKVEVDATPSINCFIGSLEKLFEIKGVKVTESELLACSGGFLLEAGLDEWQMPELTFSVENVGLVGARAYGGDPKRIPIAEKWREQLRQLLKKEGGVIVWVNSRWLDYADVYSQKTGYLHAILVTGISDNGEWVHIVDSLIVDRVPWACNATLRADVFEKACTARVRSEAHDHMGYYWVMRISHRQTGLAIRDAIIDQANQFLVTARFNEAVREYKSLNLALLRGGDEQAVRAARRIFDHIVVLYIIPGLLLLEDALVVGKFNIETIEQLRLLRKAWHALSIMALKYEATLSPAVLERIELRFDDIQQLTLVLWKNISSDQL</sequence>
<organism evidence="1 2">
    <name type="scientific">Xenorhabdus griffiniae</name>
    <dbReference type="NCBI Taxonomy" id="351672"/>
    <lineage>
        <taxon>Bacteria</taxon>
        <taxon>Pseudomonadati</taxon>
        <taxon>Pseudomonadota</taxon>
        <taxon>Gammaproteobacteria</taxon>
        <taxon>Enterobacterales</taxon>
        <taxon>Morganellaceae</taxon>
        <taxon>Xenorhabdus</taxon>
    </lineage>
</organism>
<reference evidence="1 2" key="1">
    <citation type="journal article" date="2023" name="Access Microbiol">
        <title>The genome of a steinernematid-associated Pseudomonas piscis bacterium encodes the biosynthesis of insect toxins.</title>
        <authorList>
            <person name="Awori R.M."/>
            <person name="Hendre P."/>
            <person name="Amugune N.O."/>
        </authorList>
    </citation>
    <scope>NUCLEOTIDE SEQUENCE [LARGE SCALE GENOMIC DNA]</scope>
    <source>
        <strain evidence="1 2">97</strain>
    </source>
</reference>
<keyword evidence="2" id="KW-1185">Reference proteome</keyword>
<protein>
    <recommendedName>
        <fullName evidence="3">Butirosin biosynthesis protein H N-terminal domain-containing protein</fullName>
    </recommendedName>
</protein>
<dbReference type="GeneID" id="88854450"/>
<dbReference type="RefSeq" id="WP_189760545.1">
    <property type="nucleotide sequence ID" value="NZ_CAWPOC010000256.1"/>
</dbReference>